<name>G2Y448_BOTF4</name>
<reference evidence="2" key="1">
    <citation type="journal article" date="2011" name="PLoS Genet.">
        <title>Genomic analysis of the necrotrophic fungal pathogens Sclerotinia sclerotiorum and Botrytis cinerea.</title>
        <authorList>
            <person name="Amselem J."/>
            <person name="Cuomo C.A."/>
            <person name="van Kan J.A."/>
            <person name="Viaud M."/>
            <person name="Benito E.P."/>
            <person name="Couloux A."/>
            <person name="Coutinho P.M."/>
            <person name="de Vries R.P."/>
            <person name="Dyer P.S."/>
            <person name="Fillinger S."/>
            <person name="Fournier E."/>
            <person name="Gout L."/>
            <person name="Hahn M."/>
            <person name="Kohn L."/>
            <person name="Lapalu N."/>
            <person name="Plummer K.M."/>
            <person name="Pradier J.M."/>
            <person name="Quevillon E."/>
            <person name="Sharon A."/>
            <person name="Simon A."/>
            <person name="ten Have A."/>
            <person name="Tudzynski B."/>
            <person name="Tudzynski P."/>
            <person name="Wincker P."/>
            <person name="Andrew M."/>
            <person name="Anthouard V."/>
            <person name="Beever R.E."/>
            <person name="Beffa R."/>
            <person name="Benoit I."/>
            <person name="Bouzid O."/>
            <person name="Brault B."/>
            <person name="Chen Z."/>
            <person name="Choquer M."/>
            <person name="Collemare J."/>
            <person name="Cotton P."/>
            <person name="Danchin E.G."/>
            <person name="Da Silva C."/>
            <person name="Gautier A."/>
            <person name="Giraud C."/>
            <person name="Giraud T."/>
            <person name="Gonzalez C."/>
            <person name="Grossetete S."/>
            <person name="Guldener U."/>
            <person name="Henrissat B."/>
            <person name="Howlett B.J."/>
            <person name="Kodira C."/>
            <person name="Kretschmer M."/>
            <person name="Lappartient A."/>
            <person name="Leroch M."/>
            <person name="Levis C."/>
            <person name="Mauceli E."/>
            <person name="Neuveglise C."/>
            <person name="Oeser B."/>
            <person name="Pearson M."/>
            <person name="Poulain J."/>
            <person name="Poussereau N."/>
            <person name="Quesneville H."/>
            <person name="Rascle C."/>
            <person name="Schumacher J."/>
            <person name="Segurens B."/>
            <person name="Sexton A."/>
            <person name="Silva E."/>
            <person name="Sirven C."/>
            <person name="Soanes D.M."/>
            <person name="Talbot N.J."/>
            <person name="Templeton M."/>
            <person name="Yandava C."/>
            <person name="Yarden O."/>
            <person name="Zeng Q."/>
            <person name="Rollins J.A."/>
            <person name="Lebrun M.H."/>
            <person name="Dickman M."/>
        </authorList>
    </citation>
    <scope>NUCLEOTIDE SEQUENCE [LARGE SCALE GENOMIC DNA]</scope>
    <source>
        <strain evidence="2">T4</strain>
    </source>
</reference>
<protein>
    <submittedName>
        <fullName evidence="1">Uncharacterized protein</fullName>
    </submittedName>
</protein>
<evidence type="ECO:0000313" key="1">
    <source>
        <dbReference type="EMBL" id="CCD47438.1"/>
    </source>
</evidence>
<dbReference type="Proteomes" id="UP000008177">
    <property type="component" value="Unplaced contigs"/>
</dbReference>
<accession>G2Y448</accession>
<dbReference type="HOGENOM" id="CLU_1722081_0_0_1"/>
<proteinExistence type="predicted"/>
<evidence type="ECO:0000313" key="2">
    <source>
        <dbReference type="Proteomes" id="UP000008177"/>
    </source>
</evidence>
<organism evidence="1 2">
    <name type="scientific">Botryotinia fuckeliana (strain T4)</name>
    <name type="common">Noble rot fungus</name>
    <name type="synonym">Botrytis cinerea</name>
    <dbReference type="NCBI Taxonomy" id="999810"/>
    <lineage>
        <taxon>Eukaryota</taxon>
        <taxon>Fungi</taxon>
        <taxon>Dikarya</taxon>
        <taxon>Ascomycota</taxon>
        <taxon>Pezizomycotina</taxon>
        <taxon>Leotiomycetes</taxon>
        <taxon>Helotiales</taxon>
        <taxon>Sclerotiniaceae</taxon>
        <taxon>Botrytis</taxon>
    </lineage>
</organism>
<dbReference type="EMBL" id="FQ790286">
    <property type="protein sequence ID" value="CCD47438.1"/>
    <property type="molecule type" value="Genomic_DNA"/>
</dbReference>
<dbReference type="AlphaFoldDB" id="G2Y448"/>
<gene>
    <name evidence="1" type="ORF">BofuT4_P005970.1</name>
</gene>
<dbReference type="InParanoid" id="G2Y448"/>
<sequence length="152" mass="17543">MSCLAILWNSSWMRRGASAIWDFFRASGHLGFKPSISIDFSPRPFFCQDVTIYIPLQTSGSRPRLYIEPYTRNCGPNFSDIFATLQGDKRAIIYSTGPLCIIATWTTIQTNTLFPASKRRLPRRTSRLHNYKHSISWISTWIVGCRQQFILM</sequence>